<evidence type="ECO:0000259" key="10">
    <source>
        <dbReference type="PROSITE" id="PS50893"/>
    </source>
</evidence>
<dbReference type="Pfam" id="PF00005">
    <property type="entry name" value="ABC_tran"/>
    <property type="match status" value="1"/>
</dbReference>
<feature type="transmembrane region" description="Helical" evidence="9">
    <location>
        <begin position="153"/>
        <end position="173"/>
    </location>
</feature>
<evidence type="ECO:0000313" key="13">
    <source>
        <dbReference type="Proteomes" id="UP000182584"/>
    </source>
</evidence>
<feature type="domain" description="ABC transporter" evidence="10">
    <location>
        <begin position="332"/>
        <end position="565"/>
    </location>
</feature>
<evidence type="ECO:0000256" key="6">
    <source>
        <dbReference type="ARBA" id="ARBA00022840"/>
    </source>
</evidence>
<keyword evidence="8 9" id="KW-0472">Membrane</keyword>
<feature type="transmembrane region" description="Helical" evidence="9">
    <location>
        <begin position="239"/>
        <end position="263"/>
    </location>
</feature>
<evidence type="ECO:0000256" key="5">
    <source>
        <dbReference type="ARBA" id="ARBA00022741"/>
    </source>
</evidence>
<dbReference type="RefSeq" id="WP_074757397.1">
    <property type="nucleotide sequence ID" value="NZ_FOGJ01000021.1"/>
</dbReference>
<dbReference type="AlphaFoldDB" id="A0A1H9V4Q1"/>
<dbReference type="PROSITE" id="PS00211">
    <property type="entry name" value="ABC_TRANSPORTER_1"/>
    <property type="match status" value="1"/>
</dbReference>
<keyword evidence="7 9" id="KW-1133">Transmembrane helix</keyword>
<evidence type="ECO:0000256" key="4">
    <source>
        <dbReference type="ARBA" id="ARBA00022692"/>
    </source>
</evidence>
<dbReference type="InterPro" id="IPR017871">
    <property type="entry name" value="ABC_transporter-like_CS"/>
</dbReference>
<feature type="transmembrane region" description="Helical" evidence="9">
    <location>
        <begin position="52"/>
        <end position="72"/>
    </location>
</feature>
<dbReference type="SUPFAM" id="SSF90123">
    <property type="entry name" value="ABC transporter transmembrane region"/>
    <property type="match status" value="1"/>
</dbReference>
<dbReference type="SMART" id="SM00382">
    <property type="entry name" value="AAA"/>
    <property type="match status" value="1"/>
</dbReference>
<evidence type="ECO:0000256" key="9">
    <source>
        <dbReference type="SAM" id="Phobius"/>
    </source>
</evidence>
<accession>A0A1H9V4Q1</accession>
<evidence type="ECO:0000313" key="12">
    <source>
        <dbReference type="EMBL" id="SES16253.1"/>
    </source>
</evidence>
<evidence type="ECO:0000256" key="8">
    <source>
        <dbReference type="ARBA" id="ARBA00023136"/>
    </source>
</evidence>
<dbReference type="FunFam" id="3.40.50.300:FF:000221">
    <property type="entry name" value="Multidrug ABC transporter ATP-binding protein"/>
    <property type="match status" value="1"/>
</dbReference>
<dbReference type="eggNOG" id="COG1132">
    <property type="taxonomic scope" value="Bacteria"/>
</dbReference>
<dbReference type="InterPro" id="IPR011527">
    <property type="entry name" value="ABC1_TM_dom"/>
</dbReference>
<dbReference type="Gene3D" id="3.40.50.300">
    <property type="entry name" value="P-loop containing nucleotide triphosphate hydrolases"/>
    <property type="match status" value="1"/>
</dbReference>
<dbReference type="Proteomes" id="UP000182584">
    <property type="component" value="Unassembled WGS sequence"/>
</dbReference>
<evidence type="ECO:0000256" key="3">
    <source>
        <dbReference type="ARBA" id="ARBA00022475"/>
    </source>
</evidence>
<dbReference type="GO" id="GO:0016887">
    <property type="term" value="F:ATP hydrolysis activity"/>
    <property type="evidence" value="ECO:0007669"/>
    <property type="project" value="InterPro"/>
</dbReference>
<dbReference type="InterPro" id="IPR003593">
    <property type="entry name" value="AAA+_ATPase"/>
</dbReference>
<dbReference type="SUPFAM" id="SSF52540">
    <property type="entry name" value="P-loop containing nucleoside triphosphate hydrolases"/>
    <property type="match status" value="1"/>
</dbReference>
<organism evidence="12 13">
    <name type="scientific">Butyrivibrio fibrisolvens</name>
    <dbReference type="NCBI Taxonomy" id="831"/>
    <lineage>
        <taxon>Bacteria</taxon>
        <taxon>Bacillati</taxon>
        <taxon>Bacillota</taxon>
        <taxon>Clostridia</taxon>
        <taxon>Lachnospirales</taxon>
        <taxon>Lachnospiraceae</taxon>
        <taxon>Butyrivibrio</taxon>
    </lineage>
</organism>
<dbReference type="PANTHER" id="PTHR43394">
    <property type="entry name" value="ATP-DEPENDENT PERMEASE MDL1, MITOCHONDRIAL"/>
    <property type="match status" value="1"/>
</dbReference>
<sequence length="577" mass="64782">MKTLGSYVQKHWATYTMAIIFMLISIALDMMFPMVTKTIVNDVLVEGVYDNFAFLLVAIMLIGLGRSVFGYFKEYTFDKNCITIGTEMRKDLFDHIQGLSLDYFDDASTGELMARVKDDIDKIYRLVGMAAMMGMEVILNAVLILYFMVRINLVLTILPVTFMVICGAAAIIMEKKLDKVYDEISEENALLTTIAEENLAGVRTVKAFAREDYEIKKFYEHNKRYHDLNMQEAKVMIRFYPVFQLAGTLLPVACAVFGGISVIHGKMNLGSLAAYIIYARNCTWPMEELGWITNDISSSIASLKKVKKIYKEHSTLSLDPFAKHVDKVVGEIEFDNVSLKLGDKQILSDISFTLHKGKTLGIMGQTGSGKSTIVNLLQRFYDPTKGTIRLDGTDIRKMDLSQVRSASSVVMQDVFLFSDTIEENIRMGRREDMTMETIVDAAKKAKADSFIDKLDDKYETVIGERGVGLSGGQKQRISIARAISKDAPILVLDDSTSALDMETEAEIQKTLDEIKSSSRIIVAHRISAVRNADEIIYLKDGHVAERGTHEELLRKKGLYYETYVAQYGALDVMEVSA</sequence>
<evidence type="ECO:0000256" key="2">
    <source>
        <dbReference type="ARBA" id="ARBA00022448"/>
    </source>
</evidence>
<dbReference type="CDD" id="cd18542">
    <property type="entry name" value="ABC_6TM_YknU_like"/>
    <property type="match status" value="1"/>
</dbReference>
<dbReference type="PROSITE" id="PS50893">
    <property type="entry name" value="ABC_TRANSPORTER_2"/>
    <property type="match status" value="1"/>
</dbReference>
<dbReference type="InterPro" id="IPR027417">
    <property type="entry name" value="P-loop_NTPase"/>
</dbReference>
<keyword evidence="2" id="KW-0813">Transport</keyword>
<dbReference type="Gene3D" id="1.20.1560.10">
    <property type="entry name" value="ABC transporter type 1, transmembrane domain"/>
    <property type="match status" value="1"/>
</dbReference>
<dbReference type="GO" id="GO:0015421">
    <property type="term" value="F:ABC-type oligopeptide transporter activity"/>
    <property type="evidence" value="ECO:0007669"/>
    <property type="project" value="TreeGrafter"/>
</dbReference>
<dbReference type="InterPro" id="IPR039421">
    <property type="entry name" value="Type_1_exporter"/>
</dbReference>
<keyword evidence="6 12" id="KW-0067">ATP-binding</keyword>
<dbReference type="Pfam" id="PF00664">
    <property type="entry name" value="ABC_membrane"/>
    <property type="match status" value="1"/>
</dbReference>
<feature type="domain" description="ABC transmembrane type-1" evidence="11">
    <location>
        <begin position="18"/>
        <end position="298"/>
    </location>
</feature>
<evidence type="ECO:0000256" key="1">
    <source>
        <dbReference type="ARBA" id="ARBA00004651"/>
    </source>
</evidence>
<dbReference type="PROSITE" id="PS50929">
    <property type="entry name" value="ABC_TM1F"/>
    <property type="match status" value="1"/>
</dbReference>
<evidence type="ECO:0000256" key="7">
    <source>
        <dbReference type="ARBA" id="ARBA00022989"/>
    </source>
</evidence>
<gene>
    <name evidence="12" type="ORF">SAMN04487884_12118</name>
</gene>
<dbReference type="GO" id="GO:0005524">
    <property type="term" value="F:ATP binding"/>
    <property type="evidence" value="ECO:0007669"/>
    <property type="project" value="UniProtKB-KW"/>
</dbReference>
<dbReference type="GO" id="GO:0005886">
    <property type="term" value="C:plasma membrane"/>
    <property type="evidence" value="ECO:0007669"/>
    <property type="project" value="UniProtKB-SubCell"/>
</dbReference>
<dbReference type="InterPro" id="IPR036640">
    <property type="entry name" value="ABC1_TM_sf"/>
</dbReference>
<keyword evidence="5" id="KW-0547">Nucleotide-binding</keyword>
<dbReference type="OrthoDB" id="9762778at2"/>
<keyword evidence="4 9" id="KW-0812">Transmembrane</keyword>
<dbReference type="EMBL" id="FOGJ01000021">
    <property type="protein sequence ID" value="SES16253.1"/>
    <property type="molecule type" value="Genomic_DNA"/>
</dbReference>
<feature type="transmembrane region" description="Helical" evidence="9">
    <location>
        <begin position="12"/>
        <end position="32"/>
    </location>
</feature>
<keyword evidence="3" id="KW-1003">Cell membrane</keyword>
<protein>
    <submittedName>
        <fullName evidence="12">ATP-binding cassette, subfamily B</fullName>
    </submittedName>
</protein>
<proteinExistence type="predicted"/>
<evidence type="ECO:0000259" key="11">
    <source>
        <dbReference type="PROSITE" id="PS50929"/>
    </source>
</evidence>
<feature type="transmembrane region" description="Helical" evidence="9">
    <location>
        <begin position="123"/>
        <end position="147"/>
    </location>
</feature>
<name>A0A1H9V4Q1_BUTFI</name>
<reference evidence="12 13" key="1">
    <citation type="submission" date="2016-10" db="EMBL/GenBank/DDBJ databases">
        <authorList>
            <person name="de Groot N.N."/>
        </authorList>
    </citation>
    <scope>NUCLEOTIDE SEQUENCE [LARGE SCALE GENOMIC DNA]</scope>
    <source>
        <strain evidence="12 13">AR40</strain>
    </source>
</reference>
<dbReference type="InterPro" id="IPR003439">
    <property type="entry name" value="ABC_transporter-like_ATP-bd"/>
</dbReference>
<comment type="subcellular location">
    <subcellularLocation>
        <location evidence="1">Cell membrane</location>
        <topology evidence="1">Multi-pass membrane protein</topology>
    </subcellularLocation>
</comment>
<dbReference type="PANTHER" id="PTHR43394:SF1">
    <property type="entry name" value="ATP-BINDING CASSETTE SUB-FAMILY B MEMBER 10, MITOCHONDRIAL"/>
    <property type="match status" value="1"/>
</dbReference>